<dbReference type="OrthoDB" id="33242at2157"/>
<dbReference type="Gene3D" id="2.70.40.10">
    <property type="match status" value="1"/>
</dbReference>
<name>A0A6N0NUG4_9CREN</name>
<dbReference type="AlphaFoldDB" id="A0A6N0NUG4"/>
<dbReference type="EC" id="3.5.4.13" evidence="3"/>
<keyword evidence="2" id="KW-0546">Nucleotide metabolism</keyword>
<keyword evidence="1 3" id="KW-0378">Hydrolase</keyword>
<gene>
    <name evidence="3" type="primary">dcd</name>
    <name evidence="3" type="ORF">GWK48_00735</name>
</gene>
<protein>
    <submittedName>
        <fullName evidence="3">dCTP deaminase</fullName>
        <ecNumber evidence="3">3.5.4.13</ecNumber>
    </submittedName>
</protein>
<organism evidence="3 4">
    <name type="scientific">Metallosphaera tengchongensis</name>
    <dbReference type="NCBI Taxonomy" id="1532350"/>
    <lineage>
        <taxon>Archaea</taxon>
        <taxon>Thermoproteota</taxon>
        <taxon>Thermoprotei</taxon>
        <taxon>Sulfolobales</taxon>
        <taxon>Sulfolobaceae</taxon>
        <taxon>Metallosphaera</taxon>
    </lineage>
</organism>
<dbReference type="InterPro" id="IPR033704">
    <property type="entry name" value="dUTPase_trimeric"/>
</dbReference>
<evidence type="ECO:0000313" key="4">
    <source>
        <dbReference type="Proteomes" id="UP000509301"/>
    </source>
</evidence>
<evidence type="ECO:0000256" key="2">
    <source>
        <dbReference type="ARBA" id="ARBA00023080"/>
    </source>
</evidence>
<evidence type="ECO:0000313" key="3">
    <source>
        <dbReference type="EMBL" id="QKQ99117.1"/>
    </source>
</evidence>
<dbReference type="PANTHER" id="PTHR42680">
    <property type="entry name" value="DCTP DEAMINASE"/>
    <property type="match status" value="1"/>
</dbReference>
<dbReference type="GeneID" id="55640427"/>
<keyword evidence="4" id="KW-1185">Reference proteome</keyword>
<accession>A0A6N0NUG4</accession>
<reference evidence="3 4" key="1">
    <citation type="submission" date="2020-02" db="EMBL/GenBank/DDBJ databases">
        <title>Comparative genome analysis reveals the metabolism and evolution of the thermophilic archaeal genus Metallosphaera.</title>
        <authorList>
            <person name="Jiang C."/>
        </authorList>
    </citation>
    <scope>NUCLEOTIDE SEQUENCE [LARGE SCALE GENOMIC DNA]</scope>
    <source>
        <strain evidence="3 4">Ric-A</strain>
    </source>
</reference>
<dbReference type="GO" id="GO:0006229">
    <property type="term" value="P:dUTP biosynthetic process"/>
    <property type="evidence" value="ECO:0007669"/>
    <property type="project" value="InterPro"/>
</dbReference>
<proteinExistence type="predicted"/>
<dbReference type="EMBL" id="CP049074">
    <property type="protein sequence ID" value="QKQ99117.1"/>
    <property type="molecule type" value="Genomic_DNA"/>
</dbReference>
<dbReference type="SUPFAM" id="SSF51283">
    <property type="entry name" value="dUTPase-like"/>
    <property type="match status" value="1"/>
</dbReference>
<dbReference type="Pfam" id="PF22769">
    <property type="entry name" value="DCD"/>
    <property type="match status" value="1"/>
</dbReference>
<dbReference type="RefSeq" id="WP_174628699.1">
    <property type="nucleotide sequence ID" value="NZ_CP049074.1"/>
</dbReference>
<dbReference type="GO" id="GO:0008829">
    <property type="term" value="F:dCTP deaminase activity"/>
    <property type="evidence" value="ECO:0007669"/>
    <property type="project" value="UniProtKB-EC"/>
</dbReference>
<dbReference type="NCBIfam" id="TIGR02274">
    <property type="entry name" value="dCTP_deam"/>
    <property type="match status" value="1"/>
</dbReference>
<dbReference type="Proteomes" id="UP000509301">
    <property type="component" value="Chromosome"/>
</dbReference>
<dbReference type="InterPro" id="IPR036157">
    <property type="entry name" value="dUTPase-like_sf"/>
</dbReference>
<dbReference type="InterPro" id="IPR011962">
    <property type="entry name" value="dCTP_deaminase"/>
</dbReference>
<sequence length="159" mass="18065">MIYTHQTIKKSLGTLLLNYVEDNVKENGYDLRICGEKYWRVTGNSELPDKRSDLEEREFKDIAVLEPGNTYLFESCEEVRMPNDTIGLMTMRSTLARNGFLSPPTVIDAGYYGKITIAISTTRGGKLRKGMGVIHLIFMKLESSTERPYQGKYQGGRLI</sequence>
<dbReference type="CDD" id="cd07557">
    <property type="entry name" value="trimeric_dUTPase"/>
    <property type="match status" value="1"/>
</dbReference>
<dbReference type="PANTHER" id="PTHR42680:SF3">
    <property type="entry name" value="DCTP DEAMINASE"/>
    <property type="match status" value="1"/>
</dbReference>
<dbReference type="KEGG" id="mten:GWK48_00735"/>
<evidence type="ECO:0000256" key="1">
    <source>
        <dbReference type="ARBA" id="ARBA00022801"/>
    </source>
</evidence>